<dbReference type="RefSeq" id="WP_125480939.1">
    <property type="nucleotide sequence ID" value="NZ_RSFW01000017.1"/>
</dbReference>
<reference evidence="3" key="1">
    <citation type="submission" date="2018-12" db="EMBL/GenBank/DDBJ databases">
        <title>Bacillus chawlae sp. nov., Bacillus glennii sp. nov., and Bacillus saganii sp. nov. Isolated from the Vehicle Assembly Building at Kennedy Space Center where the Viking Spacecraft were Assembled.</title>
        <authorList>
            <person name="Seuylemezian A."/>
            <person name="Vaishampayan P."/>
        </authorList>
    </citation>
    <scope>NUCLEOTIDE SEQUENCE [LARGE SCALE GENOMIC DNA]</scope>
    <source>
        <strain evidence="3">DSM 13966</strain>
    </source>
</reference>
<dbReference type="EMBL" id="RSFW01000017">
    <property type="protein sequence ID" value="RSD26237.1"/>
    <property type="molecule type" value="Genomic_DNA"/>
</dbReference>
<sequence>MKWIFFMTSVAFTGFLTACSFESFDPVPGNSSIISTVNIKEMTISFYDIEKDKKLPDWSVDRPYIGGLILPDQDTFLLYGKGVSSADLYSLSKGKKVASWDTGEGIVNALLVRDGTEIAFADQDRDSIRFFDLKGNETDEVKTEKEPLTLLEAEEKLYVISFHQEKLGIIDLAGKQVLPGFEIHPAAAGAILCKEENELWIGGHGEGSAVEELIHIYDLDNGKLKKEISAPVMPVNFTKNQEHIFVLSHGSNTLYKLAEDGTKMDSLKVGANPFEIEFFAEKIIVAGYDSNDLIIIDPQSLEIEKKLQVGKGPFQIVTREGKQDESR</sequence>
<evidence type="ECO:0000256" key="1">
    <source>
        <dbReference type="SAM" id="SignalP"/>
    </source>
</evidence>
<dbReference type="InterPro" id="IPR051200">
    <property type="entry name" value="Host-pathogen_enzymatic-act"/>
</dbReference>
<organism evidence="2 3">
    <name type="scientific">Mesobacillus subterraneus</name>
    <dbReference type="NCBI Taxonomy" id="285983"/>
    <lineage>
        <taxon>Bacteria</taxon>
        <taxon>Bacillati</taxon>
        <taxon>Bacillota</taxon>
        <taxon>Bacilli</taxon>
        <taxon>Bacillales</taxon>
        <taxon>Bacillaceae</taxon>
        <taxon>Mesobacillus</taxon>
    </lineage>
</organism>
<feature type="signal peptide" evidence="1">
    <location>
        <begin position="1"/>
        <end position="18"/>
    </location>
</feature>
<evidence type="ECO:0000313" key="3">
    <source>
        <dbReference type="Proteomes" id="UP000279911"/>
    </source>
</evidence>
<proteinExistence type="predicted"/>
<keyword evidence="1" id="KW-0732">Signal</keyword>
<dbReference type="Proteomes" id="UP000279911">
    <property type="component" value="Unassembled WGS sequence"/>
</dbReference>
<dbReference type="SUPFAM" id="SSF50969">
    <property type="entry name" value="YVTN repeat-like/Quinoprotein amine dehydrogenase"/>
    <property type="match status" value="1"/>
</dbReference>
<accession>A0A3R9FH18</accession>
<dbReference type="PANTHER" id="PTHR47197">
    <property type="entry name" value="PROTEIN NIRF"/>
    <property type="match status" value="1"/>
</dbReference>
<dbReference type="Gene3D" id="2.130.10.10">
    <property type="entry name" value="YVTN repeat-like/Quinoprotein amine dehydrogenase"/>
    <property type="match status" value="1"/>
</dbReference>
<protein>
    <submittedName>
        <fullName evidence="2">WD40 repeat domain-containing protein</fullName>
    </submittedName>
</protein>
<dbReference type="InterPro" id="IPR015943">
    <property type="entry name" value="WD40/YVTN_repeat-like_dom_sf"/>
</dbReference>
<dbReference type="AlphaFoldDB" id="A0A3R9FH18"/>
<name>A0A3R9FH18_9BACI</name>
<dbReference type="InterPro" id="IPR011044">
    <property type="entry name" value="Quino_amine_DH_bsu"/>
</dbReference>
<dbReference type="OrthoDB" id="120019at2"/>
<evidence type="ECO:0000313" key="2">
    <source>
        <dbReference type="EMBL" id="RSD26237.1"/>
    </source>
</evidence>
<dbReference type="PROSITE" id="PS51257">
    <property type="entry name" value="PROKAR_LIPOPROTEIN"/>
    <property type="match status" value="1"/>
</dbReference>
<feature type="chain" id="PRO_5039552280" evidence="1">
    <location>
        <begin position="19"/>
        <end position="327"/>
    </location>
</feature>
<dbReference type="PANTHER" id="PTHR47197:SF3">
    <property type="entry name" value="DIHYDRO-HEME D1 DEHYDROGENASE"/>
    <property type="match status" value="1"/>
</dbReference>
<comment type="caution">
    <text evidence="2">The sequence shown here is derived from an EMBL/GenBank/DDBJ whole genome shotgun (WGS) entry which is preliminary data.</text>
</comment>
<gene>
    <name evidence="2" type="ORF">EJA10_15590</name>
</gene>